<sequence length="94" mass="10412">MKGKAPADILHRIPGHTIPDLKIHGPTILDLKRPDHTIPHLNRPYHAIPDLKRPDYGVSKSTLVAYPLLGDVSFLRFGKNPVPKFPPPTRDGGL</sequence>
<proteinExistence type="predicted"/>
<name>A0A8X6Q5A0_NEPPI</name>
<evidence type="ECO:0000313" key="1">
    <source>
        <dbReference type="EMBL" id="GFU03164.1"/>
    </source>
</evidence>
<keyword evidence="2" id="KW-1185">Reference proteome</keyword>
<dbReference type="Proteomes" id="UP000887013">
    <property type="component" value="Unassembled WGS sequence"/>
</dbReference>
<gene>
    <name evidence="1" type="ORF">NPIL_478971</name>
</gene>
<dbReference type="EMBL" id="BMAW01076797">
    <property type="protein sequence ID" value="GFU03164.1"/>
    <property type="molecule type" value="Genomic_DNA"/>
</dbReference>
<accession>A0A8X6Q5A0</accession>
<comment type="caution">
    <text evidence="1">The sequence shown here is derived from an EMBL/GenBank/DDBJ whole genome shotgun (WGS) entry which is preliminary data.</text>
</comment>
<reference evidence="1" key="1">
    <citation type="submission" date="2020-08" db="EMBL/GenBank/DDBJ databases">
        <title>Multicomponent nature underlies the extraordinary mechanical properties of spider dragline silk.</title>
        <authorList>
            <person name="Kono N."/>
            <person name="Nakamura H."/>
            <person name="Mori M."/>
            <person name="Yoshida Y."/>
            <person name="Ohtoshi R."/>
            <person name="Malay A.D."/>
            <person name="Moran D.A.P."/>
            <person name="Tomita M."/>
            <person name="Numata K."/>
            <person name="Arakawa K."/>
        </authorList>
    </citation>
    <scope>NUCLEOTIDE SEQUENCE</scope>
</reference>
<protein>
    <submittedName>
        <fullName evidence="1">Uncharacterized protein</fullName>
    </submittedName>
</protein>
<evidence type="ECO:0000313" key="2">
    <source>
        <dbReference type="Proteomes" id="UP000887013"/>
    </source>
</evidence>
<organism evidence="1 2">
    <name type="scientific">Nephila pilipes</name>
    <name type="common">Giant wood spider</name>
    <name type="synonym">Nephila maculata</name>
    <dbReference type="NCBI Taxonomy" id="299642"/>
    <lineage>
        <taxon>Eukaryota</taxon>
        <taxon>Metazoa</taxon>
        <taxon>Ecdysozoa</taxon>
        <taxon>Arthropoda</taxon>
        <taxon>Chelicerata</taxon>
        <taxon>Arachnida</taxon>
        <taxon>Araneae</taxon>
        <taxon>Araneomorphae</taxon>
        <taxon>Entelegynae</taxon>
        <taxon>Araneoidea</taxon>
        <taxon>Nephilidae</taxon>
        <taxon>Nephila</taxon>
    </lineage>
</organism>
<dbReference type="AlphaFoldDB" id="A0A8X6Q5A0"/>